<evidence type="ECO:0000259" key="13">
    <source>
        <dbReference type="Pfam" id="PF12819"/>
    </source>
</evidence>
<dbReference type="AlphaFoldDB" id="A0AAN9M7Y2"/>
<feature type="chain" id="PRO_5042816858" description="Malectin-like domain-containing protein" evidence="12">
    <location>
        <begin position="32"/>
        <end position="526"/>
    </location>
</feature>
<dbReference type="Gene3D" id="3.30.200.20">
    <property type="entry name" value="Phosphorylase Kinase, domain 1"/>
    <property type="match status" value="1"/>
</dbReference>
<comment type="caution">
    <text evidence="14">The sequence shown here is derived from an EMBL/GenBank/DDBJ whole genome shotgun (WGS) entry which is preliminary data.</text>
</comment>
<feature type="signal peptide" evidence="12">
    <location>
        <begin position="1"/>
        <end position="31"/>
    </location>
</feature>
<dbReference type="GO" id="GO:0005524">
    <property type="term" value="F:ATP binding"/>
    <property type="evidence" value="ECO:0007669"/>
    <property type="project" value="UniProtKB-KW"/>
</dbReference>
<reference evidence="14 15" key="1">
    <citation type="submission" date="2024-01" db="EMBL/GenBank/DDBJ databases">
        <title>The genomes of 5 underutilized Papilionoideae crops provide insights into root nodulation and disease resistanc.</title>
        <authorList>
            <person name="Jiang F."/>
        </authorList>
    </citation>
    <scope>NUCLEOTIDE SEQUENCE [LARGE SCALE GENOMIC DNA]</scope>
    <source>
        <strain evidence="14">JINMINGXINNONG_FW02</strain>
        <tissue evidence="14">Leaves</tissue>
    </source>
</reference>
<evidence type="ECO:0000256" key="3">
    <source>
        <dbReference type="ARBA" id="ARBA00022679"/>
    </source>
</evidence>
<evidence type="ECO:0000256" key="5">
    <source>
        <dbReference type="ARBA" id="ARBA00022729"/>
    </source>
</evidence>
<evidence type="ECO:0000313" key="14">
    <source>
        <dbReference type="EMBL" id="KAK7346942.1"/>
    </source>
</evidence>
<comment type="subcellular location">
    <subcellularLocation>
        <location evidence="1">Membrane</location>
        <topology evidence="1">Single-pass type I membrane protein</topology>
    </subcellularLocation>
</comment>
<evidence type="ECO:0000256" key="12">
    <source>
        <dbReference type="SAM" id="SignalP"/>
    </source>
</evidence>
<proteinExistence type="predicted"/>
<evidence type="ECO:0000313" key="15">
    <source>
        <dbReference type="Proteomes" id="UP001374584"/>
    </source>
</evidence>
<evidence type="ECO:0000256" key="6">
    <source>
        <dbReference type="ARBA" id="ARBA00022741"/>
    </source>
</evidence>
<evidence type="ECO:0000256" key="9">
    <source>
        <dbReference type="ARBA" id="ARBA00023136"/>
    </source>
</evidence>
<dbReference type="InterPro" id="IPR045272">
    <property type="entry name" value="ANXUR1/2-like"/>
</dbReference>
<keyword evidence="6" id="KW-0547">Nucleotide-binding</keyword>
<evidence type="ECO:0000256" key="4">
    <source>
        <dbReference type="ARBA" id="ARBA00022692"/>
    </source>
</evidence>
<evidence type="ECO:0000256" key="7">
    <source>
        <dbReference type="ARBA" id="ARBA00022840"/>
    </source>
</evidence>
<keyword evidence="7" id="KW-0067">ATP-binding</keyword>
<dbReference type="Gene3D" id="2.60.120.430">
    <property type="entry name" value="Galactose-binding lectin"/>
    <property type="match status" value="2"/>
</dbReference>
<name>A0AAN9M7Y2_PHACN</name>
<dbReference type="Proteomes" id="UP001374584">
    <property type="component" value="Unassembled WGS sequence"/>
</dbReference>
<keyword evidence="10" id="KW-0325">Glycoprotein</keyword>
<dbReference type="GO" id="GO:0016020">
    <property type="term" value="C:membrane"/>
    <property type="evidence" value="ECO:0007669"/>
    <property type="project" value="UniProtKB-SubCell"/>
</dbReference>
<feature type="transmembrane region" description="Helical" evidence="11">
    <location>
        <begin position="425"/>
        <end position="447"/>
    </location>
</feature>
<feature type="domain" description="Malectin-like" evidence="13">
    <location>
        <begin position="40"/>
        <end position="402"/>
    </location>
</feature>
<keyword evidence="15" id="KW-1185">Reference proteome</keyword>
<evidence type="ECO:0000256" key="11">
    <source>
        <dbReference type="SAM" id="Phobius"/>
    </source>
</evidence>
<dbReference type="GO" id="GO:0004714">
    <property type="term" value="F:transmembrane receptor protein tyrosine kinase activity"/>
    <property type="evidence" value="ECO:0007669"/>
    <property type="project" value="InterPro"/>
</dbReference>
<dbReference type="PANTHER" id="PTHR34590">
    <property type="entry name" value="OS03G0124300 PROTEIN-RELATED"/>
    <property type="match status" value="1"/>
</dbReference>
<dbReference type="EMBL" id="JAYMYR010000008">
    <property type="protein sequence ID" value="KAK7346942.1"/>
    <property type="molecule type" value="Genomic_DNA"/>
</dbReference>
<keyword evidence="4 11" id="KW-0812">Transmembrane</keyword>
<evidence type="ECO:0000256" key="8">
    <source>
        <dbReference type="ARBA" id="ARBA00022989"/>
    </source>
</evidence>
<dbReference type="InterPro" id="IPR024788">
    <property type="entry name" value="Malectin-like_Carb-bd_dom"/>
</dbReference>
<keyword evidence="3" id="KW-0808">Transferase</keyword>
<evidence type="ECO:0000256" key="2">
    <source>
        <dbReference type="ARBA" id="ARBA00022527"/>
    </source>
</evidence>
<dbReference type="Pfam" id="PF12819">
    <property type="entry name" value="Malectin_like"/>
    <property type="match status" value="1"/>
</dbReference>
<evidence type="ECO:0000256" key="1">
    <source>
        <dbReference type="ARBA" id="ARBA00004479"/>
    </source>
</evidence>
<dbReference type="PANTHER" id="PTHR34590:SF12">
    <property type="entry name" value="CARBOHYDRATE-BINDING PROTEIN OF THE ER PROTEIN"/>
    <property type="match status" value="1"/>
</dbReference>
<keyword evidence="5 12" id="KW-0732">Signal</keyword>
<protein>
    <recommendedName>
        <fullName evidence="13">Malectin-like domain-containing protein</fullName>
    </recommendedName>
</protein>
<sequence length="526" mass="58798">MLFSFYMGTLQLHKAAIFFLLFSSLHFPSLGYNVPDKYFINCGSDNNVTESEKVYVGEPNPEASFSSSETERNQSSVPSPLYQTARIFRRVSSYKFTIDLSGTYLLRLHFFPFSSPSNLSSARFNVSVPGFNASVPGFWLENFDGTNDTNDNSALVKEFFMEIRTPTFKITFSPLESSFAFVNAIELFVLPLHLISDKVSFFKPTGGPSSYSGGLLYSRVLETKLRLNVGGQPTKDLLLRNWIPDDIYLMYAENAKNRSPEQGIEYHVDDDSDGPNAARYTAPIEVYGTAKESNLSANATDFGLFNITWALPVDNKTEHFLRLHFCDINRSFNLTYFELSIYDAYVMQVNNDQNVSNVLPAPYYHDFVVNSDDSGHIKVSLTPDGTALNTSAFLNGLEIMKVIESSNDVPRDMEEPSSNHHPLPVVLGSVLGGLVLAFVVVLLGFLWRFKMRKEEPVENSNWLPILVNAGGNSHSRLTDISSHGYINLGLKIPLIDLQLATKKFHANQLIGKGGFGNVYKESSRMA</sequence>
<organism evidence="14 15">
    <name type="scientific">Phaseolus coccineus</name>
    <name type="common">Scarlet runner bean</name>
    <name type="synonym">Phaseolus multiflorus</name>
    <dbReference type="NCBI Taxonomy" id="3886"/>
    <lineage>
        <taxon>Eukaryota</taxon>
        <taxon>Viridiplantae</taxon>
        <taxon>Streptophyta</taxon>
        <taxon>Embryophyta</taxon>
        <taxon>Tracheophyta</taxon>
        <taxon>Spermatophyta</taxon>
        <taxon>Magnoliopsida</taxon>
        <taxon>eudicotyledons</taxon>
        <taxon>Gunneridae</taxon>
        <taxon>Pentapetalae</taxon>
        <taxon>rosids</taxon>
        <taxon>fabids</taxon>
        <taxon>Fabales</taxon>
        <taxon>Fabaceae</taxon>
        <taxon>Papilionoideae</taxon>
        <taxon>50 kb inversion clade</taxon>
        <taxon>NPAAA clade</taxon>
        <taxon>indigoferoid/millettioid clade</taxon>
        <taxon>Phaseoleae</taxon>
        <taxon>Phaseolus</taxon>
    </lineage>
</organism>
<keyword evidence="2" id="KW-0418">Kinase</keyword>
<keyword evidence="9 11" id="KW-0472">Membrane</keyword>
<keyword evidence="2" id="KW-0723">Serine/threonine-protein kinase</keyword>
<gene>
    <name evidence="14" type="ORF">VNO80_21466</name>
</gene>
<evidence type="ECO:0000256" key="10">
    <source>
        <dbReference type="ARBA" id="ARBA00023180"/>
    </source>
</evidence>
<accession>A0AAN9M7Y2</accession>
<dbReference type="GO" id="GO:0004674">
    <property type="term" value="F:protein serine/threonine kinase activity"/>
    <property type="evidence" value="ECO:0007669"/>
    <property type="project" value="UniProtKB-KW"/>
</dbReference>
<keyword evidence="8 11" id="KW-1133">Transmembrane helix</keyword>